<evidence type="ECO:0000313" key="5">
    <source>
        <dbReference type="EMBL" id="KAJ9582110.1"/>
    </source>
</evidence>
<evidence type="ECO:0000259" key="4">
    <source>
        <dbReference type="PROSITE" id="PS50002"/>
    </source>
</evidence>
<dbReference type="PROSITE" id="PS50002">
    <property type="entry name" value="SH3"/>
    <property type="match status" value="1"/>
</dbReference>
<gene>
    <name evidence="5" type="ORF">L9F63_003566</name>
</gene>
<comment type="caution">
    <text evidence="5">The sequence shown here is derived from an EMBL/GenBank/DDBJ whole genome shotgun (WGS) entry which is preliminary data.</text>
</comment>
<dbReference type="InterPro" id="IPR001452">
    <property type="entry name" value="SH3_domain"/>
</dbReference>
<dbReference type="EMBL" id="JASPKZ010007829">
    <property type="protein sequence ID" value="KAJ9582110.1"/>
    <property type="molecule type" value="Genomic_DNA"/>
</dbReference>
<proteinExistence type="predicted"/>
<dbReference type="Proteomes" id="UP001233999">
    <property type="component" value="Unassembled WGS sequence"/>
</dbReference>
<feature type="region of interest" description="Disordered" evidence="3">
    <location>
        <begin position="1457"/>
        <end position="1513"/>
    </location>
</feature>
<reference evidence="5" key="1">
    <citation type="journal article" date="2023" name="IScience">
        <title>Live-bearing cockroach genome reveals convergent evolutionary mechanisms linked to viviparity in insects and beyond.</title>
        <authorList>
            <person name="Fouks B."/>
            <person name="Harrison M.C."/>
            <person name="Mikhailova A.A."/>
            <person name="Marchal E."/>
            <person name="English S."/>
            <person name="Carruthers M."/>
            <person name="Jennings E.C."/>
            <person name="Chiamaka E.L."/>
            <person name="Frigard R.A."/>
            <person name="Pippel M."/>
            <person name="Attardo G.M."/>
            <person name="Benoit J.B."/>
            <person name="Bornberg-Bauer E."/>
            <person name="Tobe S.S."/>
        </authorList>
    </citation>
    <scope>NUCLEOTIDE SEQUENCE</scope>
    <source>
        <strain evidence="5">Stay&amp;Tobe</strain>
    </source>
</reference>
<keyword evidence="1 2" id="KW-0728">SH3 domain</keyword>
<evidence type="ECO:0000256" key="1">
    <source>
        <dbReference type="ARBA" id="ARBA00022443"/>
    </source>
</evidence>
<feature type="domain" description="SH3" evidence="4">
    <location>
        <begin position="1535"/>
        <end position="1573"/>
    </location>
</feature>
<name>A0AAD7ZK02_DIPPU</name>
<evidence type="ECO:0000313" key="6">
    <source>
        <dbReference type="Proteomes" id="UP001233999"/>
    </source>
</evidence>
<evidence type="ECO:0000256" key="3">
    <source>
        <dbReference type="SAM" id="MobiDB-lite"/>
    </source>
</evidence>
<reference evidence="5" key="2">
    <citation type="submission" date="2023-05" db="EMBL/GenBank/DDBJ databases">
        <authorList>
            <person name="Fouks B."/>
        </authorList>
    </citation>
    <scope>NUCLEOTIDE SEQUENCE</scope>
    <source>
        <strain evidence="5">Stay&amp;Tobe</strain>
        <tissue evidence="5">Testes</tissue>
    </source>
</reference>
<evidence type="ECO:0000256" key="2">
    <source>
        <dbReference type="PROSITE-ProRule" id="PRU00192"/>
    </source>
</evidence>
<keyword evidence="6" id="KW-1185">Reference proteome</keyword>
<accession>A0AAD7ZK02</accession>
<feature type="compositionally biased region" description="Polar residues" evidence="3">
    <location>
        <begin position="1481"/>
        <end position="1513"/>
    </location>
</feature>
<sequence>MSTFCRITGKSRGLPKPNYFPLLPPISPADAKRFCRITGKSYGLPGHHYIPVVLFSKSKKTRGKCKITNNEASHKFTPEVENKENRRRHVYLADYRYIFPVIEGVSESQKLMNELLSIKNGIIHEDDSRYVYTVEERRCNLVFTSAMEAAVRDGDIRDIMLAKESDTVVFKLKKGNDVSLDFKTVVPKINKSSELYDGDGPSAEVMKEIEKEEKVTKKRKRKRPEGLDTMKKIFEEKEKEAEVIVEKEIEMAELKKAKVAAGSENNSKKVHLKQEDDDIISEEEERAMLNDWRKFDPRHSRAEVSLVMCSGDWRDLIKPLIEDWDWNSFENEADADSRIPIITTLPEPIPLQAQILDLGTASPGIVQSQNIGVPGQIGGFEPIPSVAPFTPLLAEPDPEVQKALATFKDPSILAKTSDVQNALNNSGDNVKSMIPKVSEIPELVTKLENGVIIELGEEKNNKLHGLVIDVEAAKRFITGQTIETPSGLVFVPGQTLQTPSGPTFVPGFTVKTPGSESPVLIPGQKVLAVTEESGGNAVPVFVAGQTLITREGEKFVPGQTIQTADGPRFMAGQTVITPDGPKFIPGQLVEHNATLSDESIVKEEVKENKYKFVPGQTIMASDGPKFVPGQTVATAQGEEIFIAGQSIQTKEGEWEFVPGQAVEKEGELKFVAGQTVMTPDGPKFIPGQIVKTTEGSQQFVPGITVADGSNSKFVPGKIVETPEGTKLIEGQLLKTSSGKTTFVPGKTEITESKNVNFSAAKTVDEIILEDIVKLPEEGLKPINPCPGVTPTQQNTVKFGHVVQTSHGVEFFPGHSTNGLPAGKIVPGKLERGIDGQVKFVPGTVIEIEPGTEKFVPGQVVMTEQGHQFVPGQVVETSDGAKFVPGQIVEAVTGQKFVPGQTMETSEGTKFVPGQIVDTKAGPTFIPGQVISTDDGSKFVPGEVVDTKEGPRFVPGRVVESEDNRVKFVPGQIVKTKDGTLRFVAPDLQDTPEGHFEFSVQGFEITPEELQILRPIQVTASFIPSNECEMSVDSKMLQQMSEAGISLGRQVSLDIPSFDVKIHEERRVLQTAKLNKIDILKDIISEQHTDETIMEKLSAVLKQNIDMSDKKEGKKITAREDTLQSAFKHLSQGNPDFLERVLQKVSEHVEDLETERGATEALQKAIVSVVQENSERRIQEMLKDETVIINKDGNYREDLDQGGLKGLLLQAVGLARALGMSEVVSGLLEVVSDPQSTQLLAHDQLTMEILRRLTVMRQLAEQNPSLCLALRKLQSDPDIAKTDPRLRELVRESAALMVVPEEDYLPLESSKDIPNTLLHSNNILAMEDFLFSRNTRSTGTLLILKQGIQAIIPRENARGVLTGQIAYTVLDETGIRHFEPLHVFSAMRLPKEAAYHWRIYSCPIAKDEKTTSECSSYEDLYSRMTTTTSTSRRRGTLDSIDGSTLNYTRLNGFDDTAQSLTSGYNTPTSKCGSRHDRRLDSTRSITPPSGYNTPTPRMNGSSPVSGETTPTYKSKSYVSNAPNYKKISKGLDLGSQVYDVFVATQDFRADEVDSISLKKGDIVEVLESRPETVK</sequence>
<organism evidence="5 6">
    <name type="scientific">Diploptera punctata</name>
    <name type="common">Pacific beetle cockroach</name>
    <dbReference type="NCBI Taxonomy" id="6984"/>
    <lineage>
        <taxon>Eukaryota</taxon>
        <taxon>Metazoa</taxon>
        <taxon>Ecdysozoa</taxon>
        <taxon>Arthropoda</taxon>
        <taxon>Hexapoda</taxon>
        <taxon>Insecta</taxon>
        <taxon>Pterygota</taxon>
        <taxon>Neoptera</taxon>
        <taxon>Polyneoptera</taxon>
        <taxon>Dictyoptera</taxon>
        <taxon>Blattodea</taxon>
        <taxon>Blaberoidea</taxon>
        <taxon>Blaberidae</taxon>
        <taxon>Diplopterinae</taxon>
        <taxon>Diploptera</taxon>
    </lineage>
</organism>
<protein>
    <recommendedName>
        <fullName evidence="4">SH3 domain-containing protein</fullName>
    </recommendedName>
</protein>
<feature type="compositionally biased region" description="Polar residues" evidence="3">
    <location>
        <begin position="1457"/>
        <end position="1470"/>
    </location>
</feature>